<proteinExistence type="predicted"/>
<comment type="caution">
    <text evidence="1">The sequence shown here is derived from an EMBL/GenBank/DDBJ whole genome shotgun (WGS) entry which is preliminary data.</text>
</comment>
<dbReference type="AlphaFoldDB" id="A0A7J8YV16"/>
<sequence>MSGYHLPMSWAMNFTIVNDATYCRSCTYNALASGSLSIRSQALTYIKVYESHIYSPTSLQGLETPKIETEPRRIPKSELEWTTDEERLTNSNSKASYAIFCAINQQEFKRISKCIVAKKAGDILQTALKEPT</sequence>
<dbReference type="Proteomes" id="UP000593577">
    <property type="component" value="Unassembled WGS sequence"/>
</dbReference>
<reference evidence="1 2" key="1">
    <citation type="journal article" date="2019" name="Genome Biol. Evol.">
        <title>Insights into the evolution of the New World diploid cottons (Gossypium, subgenus Houzingenia) based on genome sequencing.</title>
        <authorList>
            <person name="Grover C.E."/>
            <person name="Arick M.A. 2nd"/>
            <person name="Thrash A."/>
            <person name="Conover J.L."/>
            <person name="Sanders W.S."/>
            <person name="Peterson D.G."/>
            <person name="Frelichowski J.E."/>
            <person name="Scheffler J.A."/>
            <person name="Scheffler B.E."/>
            <person name="Wendel J.F."/>
        </authorList>
    </citation>
    <scope>NUCLEOTIDE SEQUENCE [LARGE SCALE GENOMIC DNA]</scope>
    <source>
        <strain evidence="1">185</strain>
        <tissue evidence="1">Leaf</tissue>
    </source>
</reference>
<protein>
    <submittedName>
        <fullName evidence="1">Uncharacterized protein</fullName>
    </submittedName>
</protein>
<keyword evidence="2" id="KW-1185">Reference proteome</keyword>
<accession>A0A7J8YV16</accession>
<organism evidence="1 2">
    <name type="scientific">Gossypium aridum</name>
    <name type="common">American cotton</name>
    <name type="synonym">Erioxylum aridum</name>
    <dbReference type="NCBI Taxonomy" id="34290"/>
    <lineage>
        <taxon>Eukaryota</taxon>
        <taxon>Viridiplantae</taxon>
        <taxon>Streptophyta</taxon>
        <taxon>Embryophyta</taxon>
        <taxon>Tracheophyta</taxon>
        <taxon>Spermatophyta</taxon>
        <taxon>Magnoliopsida</taxon>
        <taxon>eudicotyledons</taxon>
        <taxon>Gunneridae</taxon>
        <taxon>Pentapetalae</taxon>
        <taxon>rosids</taxon>
        <taxon>malvids</taxon>
        <taxon>Malvales</taxon>
        <taxon>Malvaceae</taxon>
        <taxon>Malvoideae</taxon>
        <taxon>Gossypium</taxon>
    </lineage>
</organism>
<dbReference type="EMBL" id="JABFAA010354578">
    <property type="protein sequence ID" value="MBA0702944.1"/>
    <property type="molecule type" value="Genomic_DNA"/>
</dbReference>
<gene>
    <name evidence="1" type="ORF">Goari_022765</name>
</gene>
<evidence type="ECO:0000313" key="1">
    <source>
        <dbReference type="EMBL" id="MBA0702944.1"/>
    </source>
</evidence>
<evidence type="ECO:0000313" key="2">
    <source>
        <dbReference type="Proteomes" id="UP000593577"/>
    </source>
</evidence>
<name>A0A7J8YV16_GOSAI</name>